<organism evidence="1 2">
    <name type="scientific">Plakobranchus ocellatus</name>
    <dbReference type="NCBI Taxonomy" id="259542"/>
    <lineage>
        <taxon>Eukaryota</taxon>
        <taxon>Metazoa</taxon>
        <taxon>Spiralia</taxon>
        <taxon>Lophotrochozoa</taxon>
        <taxon>Mollusca</taxon>
        <taxon>Gastropoda</taxon>
        <taxon>Heterobranchia</taxon>
        <taxon>Euthyneura</taxon>
        <taxon>Panpulmonata</taxon>
        <taxon>Sacoglossa</taxon>
        <taxon>Placobranchoidea</taxon>
        <taxon>Plakobranchidae</taxon>
        <taxon>Plakobranchus</taxon>
    </lineage>
</organism>
<gene>
    <name evidence="1" type="ORF">PoB_003366500</name>
</gene>
<evidence type="ECO:0000313" key="2">
    <source>
        <dbReference type="Proteomes" id="UP000735302"/>
    </source>
</evidence>
<sequence>MNLVSCSKLLPRDTYTDMYKPIIKTPPSPLPHPKAPCCVNDDKVVFYSGQFAGQEWPEHSRRNVHGILPPSSHHLLPSAVSFVWPSTPPPWLGQCCRRNPMVTSGGWTDLTSS</sequence>
<accession>A0AAV4AIJ7</accession>
<reference evidence="1 2" key="1">
    <citation type="journal article" date="2021" name="Elife">
        <title>Chloroplast acquisition without the gene transfer in kleptoplastic sea slugs, Plakobranchus ocellatus.</title>
        <authorList>
            <person name="Maeda T."/>
            <person name="Takahashi S."/>
            <person name="Yoshida T."/>
            <person name="Shimamura S."/>
            <person name="Takaki Y."/>
            <person name="Nagai Y."/>
            <person name="Toyoda A."/>
            <person name="Suzuki Y."/>
            <person name="Arimoto A."/>
            <person name="Ishii H."/>
            <person name="Satoh N."/>
            <person name="Nishiyama T."/>
            <person name="Hasebe M."/>
            <person name="Maruyama T."/>
            <person name="Minagawa J."/>
            <person name="Obokata J."/>
            <person name="Shigenobu S."/>
        </authorList>
    </citation>
    <scope>NUCLEOTIDE SEQUENCE [LARGE SCALE GENOMIC DNA]</scope>
</reference>
<protein>
    <submittedName>
        <fullName evidence="1">Uncharacterized protein</fullName>
    </submittedName>
</protein>
<dbReference type="Proteomes" id="UP000735302">
    <property type="component" value="Unassembled WGS sequence"/>
</dbReference>
<evidence type="ECO:0000313" key="1">
    <source>
        <dbReference type="EMBL" id="GFO07160.1"/>
    </source>
</evidence>
<dbReference type="AlphaFoldDB" id="A0AAV4AIJ7"/>
<comment type="caution">
    <text evidence="1">The sequence shown here is derived from an EMBL/GenBank/DDBJ whole genome shotgun (WGS) entry which is preliminary data.</text>
</comment>
<name>A0AAV4AIJ7_9GAST</name>
<dbReference type="EMBL" id="BLXT01003842">
    <property type="protein sequence ID" value="GFO07160.1"/>
    <property type="molecule type" value="Genomic_DNA"/>
</dbReference>
<keyword evidence="2" id="KW-1185">Reference proteome</keyword>
<proteinExistence type="predicted"/>